<evidence type="ECO:0000256" key="9">
    <source>
        <dbReference type="RuleBase" id="RU368073"/>
    </source>
</evidence>
<evidence type="ECO:0000256" key="6">
    <source>
        <dbReference type="ARBA" id="ARBA00022989"/>
    </source>
</evidence>
<dbReference type="EMBL" id="MCFI01000011">
    <property type="protein sequence ID" value="ORY81488.1"/>
    <property type="molecule type" value="Genomic_DNA"/>
</dbReference>
<feature type="transmembrane region" description="Helical" evidence="9">
    <location>
        <begin position="200"/>
        <end position="222"/>
    </location>
</feature>
<dbReference type="OrthoDB" id="337750at2759"/>
<evidence type="ECO:0000256" key="2">
    <source>
        <dbReference type="ARBA" id="ARBA00022448"/>
    </source>
</evidence>
<comment type="function">
    <text evidence="9">Has a role in transport between endoplasmic reticulum and Golgi.</text>
</comment>
<dbReference type="OMA" id="SGYKFVH"/>
<keyword evidence="8 9" id="KW-0472">Membrane</keyword>
<feature type="region of interest" description="Disordered" evidence="10">
    <location>
        <begin position="1"/>
        <end position="40"/>
    </location>
</feature>
<gene>
    <name evidence="11" type="ORF">BCR37DRAFT_393346</name>
</gene>
<keyword evidence="3 9" id="KW-0812">Transmembrane</keyword>
<dbReference type="GO" id="GO:0005793">
    <property type="term" value="C:endoplasmic reticulum-Golgi intermediate compartment"/>
    <property type="evidence" value="ECO:0007669"/>
    <property type="project" value="UniProtKB-UniRule"/>
</dbReference>
<dbReference type="GeneID" id="63787892"/>
<keyword evidence="12" id="KW-1185">Reference proteome</keyword>
<comment type="caution">
    <text evidence="11">The sequence shown here is derived from an EMBL/GenBank/DDBJ whole genome shotgun (WGS) entry which is preliminary data.</text>
</comment>
<dbReference type="GO" id="GO:0006888">
    <property type="term" value="P:endoplasmic reticulum to Golgi vesicle-mediated transport"/>
    <property type="evidence" value="ECO:0007669"/>
    <property type="project" value="UniProtKB-UniRule"/>
</dbReference>
<proteinExistence type="inferred from homology"/>
<evidence type="ECO:0000313" key="11">
    <source>
        <dbReference type="EMBL" id="ORY81488.1"/>
    </source>
</evidence>
<evidence type="ECO:0000256" key="3">
    <source>
        <dbReference type="ARBA" id="ARBA00022692"/>
    </source>
</evidence>
<evidence type="ECO:0000256" key="1">
    <source>
        <dbReference type="ARBA" id="ARBA00009727"/>
    </source>
</evidence>
<dbReference type="STRING" id="56484.A0A1Y2FC38"/>
<evidence type="ECO:0000256" key="5">
    <source>
        <dbReference type="ARBA" id="ARBA00022927"/>
    </source>
</evidence>
<feature type="transmembrane region" description="Helical" evidence="9">
    <location>
        <begin position="168"/>
        <end position="188"/>
    </location>
</feature>
<dbReference type="GO" id="GO:0005789">
    <property type="term" value="C:endoplasmic reticulum membrane"/>
    <property type="evidence" value="ECO:0007669"/>
    <property type="project" value="UniProtKB-SubCell"/>
</dbReference>
<keyword evidence="2 9" id="KW-0813">Transport</keyword>
<accession>A0A1Y2FC38</accession>
<feature type="region of interest" description="Disordered" evidence="10">
    <location>
        <begin position="53"/>
        <end position="74"/>
    </location>
</feature>
<dbReference type="GO" id="GO:0015031">
    <property type="term" value="P:protein transport"/>
    <property type="evidence" value="ECO:0007669"/>
    <property type="project" value="UniProtKB-KW"/>
</dbReference>
<dbReference type="Proteomes" id="UP000193685">
    <property type="component" value="Unassembled WGS sequence"/>
</dbReference>
<dbReference type="RefSeq" id="XP_040724864.1">
    <property type="nucleotide sequence ID" value="XM_040871293.1"/>
</dbReference>
<protein>
    <recommendedName>
        <fullName evidence="9">Protein YIF1</fullName>
    </recommendedName>
</protein>
<sequence length="318" mass="34868">MAGKGGPTIYAPQPQHPIPPMNMRSPPIEQQQQQQPYGASPYTQQAAYNAYGQQQTAPGGGGGMPHGPNAGFPGQEYWNAPAAQMGLQVGQQALSASQAYVNQNVSRWISIASLRKYFQVTNAYVLRKLLLVLFPWRHHPWHRQVTRDGSGQVDGFADPKDDLNAPDMYIPIMASVTYVLLNSLIAGIQGAFQADLLGTTAGWAGAFLLVENLLIKLGCYLLNIPSTFFLDLVAYSGYKYLGIIVTNLVGLLNPGRTVYWLTFLYTGLGVAFFMLRSLRSAILQGTEDAMGRSGKARRVYFLAGIAAAQLLWMYLMLK</sequence>
<evidence type="ECO:0000256" key="10">
    <source>
        <dbReference type="SAM" id="MobiDB-lite"/>
    </source>
</evidence>
<dbReference type="InterPro" id="IPR005578">
    <property type="entry name" value="Yif1_fam"/>
</dbReference>
<comment type="similarity">
    <text evidence="1 9">Belongs to the YIF1 family.</text>
</comment>
<keyword evidence="6 9" id="KW-1133">Transmembrane helix</keyword>
<name>A0A1Y2FC38_PROLT</name>
<dbReference type="PANTHER" id="PTHR14083:SF0">
    <property type="entry name" value="YIP1D-INTERACTING FACTOR 1, ISOFORM C"/>
    <property type="match status" value="1"/>
</dbReference>
<feature type="transmembrane region" description="Helical" evidence="9">
    <location>
        <begin position="229"/>
        <end position="252"/>
    </location>
</feature>
<keyword evidence="7 9" id="KW-0333">Golgi apparatus</keyword>
<dbReference type="AlphaFoldDB" id="A0A1Y2FC38"/>
<organism evidence="11 12">
    <name type="scientific">Protomyces lactucae-debilis</name>
    <dbReference type="NCBI Taxonomy" id="2754530"/>
    <lineage>
        <taxon>Eukaryota</taxon>
        <taxon>Fungi</taxon>
        <taxon>Dikarya</taxon>
        <taxon>Ascomycota</taxon>
        <taxon>Taphrinomycotina</taxon>
        <taxon>Taphrinomycetes</taxon>
        <taxon>Taphrinales</taxon>
        <taxon>Protomycetaceae</taxon>
        <taxon>Protomyces</taxon>
    </lineage>
</organism>
<feature type="transmembrane region" description="Helical" evidence="9">
    <location>
        <begin position="299"/>
        <end position="317"/>
    </location>
</feature>
<dbReference type="PANTHER" id="PTHR14083">
    <property type="entry name" value="YIP1 INTERACTING FACTOR HOMOLOG YIF1 PROTEIN"/>
    <property type="match status" value="1"/>
</dbReference>
<reference evidence="11 12" key="1">
    <citation type="submission" date="2016-07" db="EMBL/GenBank/DDBJ databases">
        <title>Pervasive Adenine N6-methylation of Active Genes in Fungi.</title>
        <authorList>
            <consortium name="DOE Joint Genome Institute"/>
            <person name="Mondo S.J."/>
            <person name="Dannebaum R.O."/>
            <person name="Kuo R.C."/>
            <person name="Labutti K."/>
            <person name="Haridas S."/>
            <person name="Kuo A."/>
            <person name="Salamov A."/>
            <person name="Ahrendt S.R."/>
            <person name="Lipzen A."/>
            <person name="Sullivan W."/>
            <person name="Andreopoulos W.B."/>
            <person name="Clum A."/>
            <person name="Lindquist E."/>
            <person name="Daum C."/>
            <person name="Ramamoorthy G.K."/>
            <person name="Gryganskyi A."/>
            <person name="Culley D."/>
            <person name="Magnuson J.K."/>
            <person name="James T.Y."/>
            <person name="O'Malley M.A."/>
            <person name="Stajich J.E."/>
            <person name="Spatafora J.W."/>
            <person name="Visel A."/>
            <person name="Grigoriev I.V."/>
        </authorList>
    </citation>
    <scope>NUCLEOTIDE SEQUENCE [LARGE SCALE GENOMIC DNA]</scope>
    <source>
        <strain evidence="11 12">12-1054</strain>
    </source>
</reference>
<evidence type="ECO:0000256" key="4">
    <source>
        <dbReference type="ARBA" id="ARBA00022824"/>
    </source>
</evidence>
<dbReference type="GO" id="GO:0030134">
    <property type="term" value="C:COPII-coated ER to Golgi transport vesicle"/>
    <property type="evidence" value="ECO:0007669"/>
    <property type="project" value="TreeGrafter"/>
</dbReference>
<evidence type="ECO:0000256" key="7">
    <source>
        <dbReference type="ARBA" id="ARBA00023034"/>
    </source>
</evidence>
<keyword evidence="5 9" id="KW-0653">Protein transport</keyword>
<dbReference type="Pfam" id="PF03878">
    <property type="entry name" value="YIF1"/>
    <property type="match status" value="1"/>
</dbReference>
<keyword evidence="4 9" id="KW-0256">Endoplasmic reticulum</keyword>
<comment type="subcellular location">
    <subcellularLocation>
        <location evidence="9">Endoplasmic reticulum membrane</location>
        <topology evidence="9">Multi-pass membrane protein</topology>
    </subcellularLocation>
    <subcellularLocation>
        <location evidence="9">Golgi apparatus membrane</location>
        <topology evidence="9">Multi-pass membrane protein</topology>
    </subcellularLocation>
</comment>
<feature type="transmembrane region" description="Helical" evidence="9">
    <location>
        <begin position="258"/>
        <end position="278"/>
    </location>
</feature>
<evidence type="ECO:0000313" key="12">
    <source>
        <dbReference type="Proteomes" id="UP000193685"/>
    </source>
</evidence>
<dbReference type="GO" id="GO:0000139">
    <property type="term" value="C:Golgi membrane"/>
    <property type="evidence" value="ECO:0007669"/>
    <property type="project" value="UniProtKB-SubCell"/>
</dbReference>
<evidence type="ECO:0000256" key="8">
    <source>
        <dbReference type="ARBA" id="ARBA00023136"/>
    </source>
</evidence>